<comment type="caution">
    <text evidence="1">The sequence shown here is derived from an EMBL/GenBank/DDBJ whole genome shotgun (WGS) entry which is preliminary data.</text>
</comment>
<evidence type="ECO:0000313" key="2">
    <source>
        <dbReference type="Proteomes" id="UP001143328"/>
    </source>
</evidence>
<reference evidence="1" key="2">
    <citation type="submission" date="2023-01" db="EMBL/GenBank/DDBJ databases">
        <authorList>
            <person name="Sun Q."/>
            <person name="Evtushenko L."/>
        </authorList>
    </citation>
    <scope>NUCLEOTIDE SEQUENCE</scope>
    <source>
        <strain evidence="1">VKM B-2935</strain>
    </source>
</reference>
<evidence type="ECO:0000313" key="1">
    <source>
        <dbReference type="EMBL" id="GLK88316.1"/>
    </source>
</evidence>
<dbReference type="Proteomes" id="UP001143328">
    <property type="component" value="Unassembled WGS sequence"/>
</dbReference>
<dbReference type="RefSeq" id="WP_271194544.1">
    <property type="nucleotide sequence ID" value="NZ_BSFN01000003.1"/>
</dbReference>
<name>A0A9W6NF63_9PSED</name>
<keyword evidence="2" id="KW-1185">Reference proteome</keyword>
<sequence length="184" mass="20359">MEVGRLNKRATILALTPDLATIELGGVWLAIASKDAADLAPQVGVRSLARVDIRARYSDRLQQGRYLKHGNRLFHLTSVRDPTGTKAELRCSADEFVGEAAIYKPEGVPPRPCRVNLAFDAPYRDEYGKVVEYRTKAEVVLIETGRVQADEQLIVGTTTYNVLGYADETDDGIVRGLWLQPMEG</sequence>
<organism evidence="1 2">
    <name type="scientific">Pseudomonas turukhanskensis</name>
    <dbReference type="NCBI Taxonomy" id="1806536"/>
    <lineage>
        <taxon>Bacteria</taxon>
        <taxon>Pseudomonadati</taxon>
        <taxon>Pseudomonadota</taxon>
        <taxon>Gammaproteobacteria</taxon>
        <taxon>Pseudomonadales</taxon>
        <taxon>Pseudomonadaceae</taxon>
        <taxon>Pseudomonas</taxon>
    </lineage>
</organism>
<proteinExistence type="predicted"/>
<protein>
    <submittedName>
        <fullName evidence="1">Uncharacterized protein</fullName>
    </submittedName>
</protein>
<reference evidence="1" key="1">
    <citation type="journal article" date="2014" name="Int. J. Syst. Evol. Microbiol.">
        <title>Complete genome sequence of Corynebacterium casei LMG S-19264T (=DSM 44701T), isolated from a smear-ripened cheese.</title>
        <authorList>
            <consortium name="US DOE Joint Genome Institute (JGI-PGF)"/>
            <person name="Walter F."/>
            <person name="Albersmeier A."/>
            <person name="Kalinowski J."/>
            <person name="Ruckert C."/>
        </authorList>
    </citation>
    <scope>NUCLEOTIDE SEQUENCE</scope>
    <source>
        <strain evidence="1">VKM B-2935</strain>
    </source>
</reference>
<dbReference type="EMBL" id="BSFN01000003">
    <property type="protein sequence ID" value="GLK88316.1"/>
    <property type="molecule type" value="Genomic_DNA"/>
</dbReference>
<gene>
    <name evidence="1" type="ORF">GCM10017655_13780</name>
</gene>
<accession>A0A9W6NF63</accession>
<dbReference type="AlphaFoldDB" id="A0A9W6NF63"/>